<keyword evidence="3" id="KW-1185">Reference proteome</keyword>
<evidence type="ECO:0000313" key="3">
    <source>
        <dbReference type="Proteomes" id="UP000827092"/>
    </source>
</evidence>
<dbReference type="PROSITE" id="PS51848">
    <property type="entry name" value="BMERB"/>
    <property type="match status" value="1"/>
</dbReference>
<accession>A0AAV6VY46</accession>
<comment type="caution">
    <text evidence="2">The sequence shown here is derived from an EMBL/GenBank/DDBJ whole genome shotgun (WGS) entry which is preliminary data.</text>
</comment>
<dbReference type="PANTHER" id="PTHR23167:SF54">
    <property type="entry name" value="[F-ACTIN]-MONOOXYGENASE MICAL"/>
    <property type="match status" value="1"/>
</dbReference>
<gene>
    <name evidence="2" type="ORF">JTE90_011251</name>
</gene>
<reference evidence="2 3" key="1">
    <citation type="journal article" date="2022" name="Nat. Ecol. Evol.">
        <title>A masculinizing supergene underlies an exaggerated male reproductive morph in a spider.</title>
        <authorList>
            <person name="Hendrickx F."/>
            <person name="De Corte Z."/>
            <person name="Sonet G."/>
            <person name="Van Belleghem S.M."/>
            <person name="Kostlbacher S."/>
            <person name="Vangestel C."/>
        </authorList>
    </citation>
    <scope>NUCLEOTIDE SEQUENCE [LARGE SCALE GENOMIC DNA]</scope>
    <source>
        <strain evidence="2">W744_W776</strain>
    </source>
</reference>
<dbReference type="Proteomes" id="UP000827092">
    <property type="component" value="Unassembled WGS sequence"/>
</dbReference>
<evidence type="ECO:0000313" key="2">
    <source>
        <dbReference type="EMBL" id="KAG8201585.1"/>
    </source>
</evidence>
<dbReference type="InterPro" id="IPR050540">
    <property type="entry name" value="F-actin_Monoox_Mical"/>
</dbReference>
<protein>
    <recommendedName>
        <fullName evidence="1">BMERB domain-containing protein</fullName>
    </recommendedName>
</protein>
<proteinExistence type="predicted"/>
<dbReference type="AlphaFoldDB" id="A0AAV6VY46"/>
<dbReference type="EMBL" id="JAFNEN010000004">
    <property type="protein sequence ID" value="KAG8201585.1"/>
    <property type="molecule type" value="Genomic_DNA"/>
</dbReference>
<dbReference type="PANTHER" id="PTHR23167">
    <property type="entry name" value="CALPONIN HOMOLOGY DOMAIN-CONTAINING PROTEIN DDB_G0272472-RELATED"/>
    <property type="match status" value="1"/>
</dbReference>
<evidence type="ECO:0000259" key="1">
    <source>
        <dbReference type="PROSITE" id="PS51848"/>
    </source>
</evidence>
<dbReference type="SMART" id="SM01203">
    <property type="entry name" value="DUF3585"/>
    <property type="match status" value="1"/>
</dbReference>
<organism evidence="2 3">
    <name type="scientific">Oedothorax gibbosus</name>
    <dbReference type="NCBI Taxonomy" id="931172"/>
    <lineage>
        <taxon>Eukaryota</taxon>
        <taxon>Metazoa</taxon>
        <taxon>Ecdysozoa</taxon>
        <taxon>Arthropoda</taxon>
        <taxon>Chelicerata</taxon>
        <taxon>Arachnida</taxon>
        <taxon>Araneae</taxon>
        <taxon>Araneomorphae</taxon>
        <taxon>Entelegynae</taxon>
        <taxon>Araneoidea</taxon>
        <taxon>Linyphiidae</taxon>
        <taxon>Erigoninae</taxon>
        <taxon>Oedothorax</taxon>
    </lineage>
</organism>
<feature type="domain" description="BMERB" evidence="1">
    <location>
        <begin position="1"/>
        <end position="96"/>
    </location>
</feature>
<dbReference type="Pfam" id="PF12130">
    <property type="entry name" value="bMERB_dom"/>
    <property type="match status" value="1"/>
</dbReference>
<name>A0AAV6VY46_9ARAC</name>
<dbReference type="InterPro" id="IPR022735">
    <property type="entry name" value="bMERB_dom"/>
</dbReference>
<sequence>MEEWYTLVHTKNKISREIQELLIRLKDLELEDRHSRLQLEITQRMAEGFRKNTTQLIEERKILDEMLKIVDKRNELVAQLEQLRLREGEEEKTINSDVFTKGIKSRLAMDEKS</sequence>